<sequence length="100" mass="11292">MNRPPQLSARQAGLYHVKPQIKSQLAWKPRGALGLWSRTSEPFIQLNLNLNLSNSLTTTKHLFNLIQDPESHLSLSSSQVNTRDEVGYDCSQFDCSSKHL</sequence>
<organism evidence="1 3">
    <name type="scientific">Puccinia coronata f. sp. avenae</name>
    <dbReference type="NCBI Taxonomy" id="200324"/>
    <lineage>
        <taxon>Eukaryota</taxon>
        <taxon>Fungi</taxon>
        <taxon>Dikarya</taxon>
        <taxon>Basidiomycota</taxon>
        <taxon>Pucciniomycotina</taxon>
        <taxon>Pucciniomycetes</taxon>
        <taxon>Pucciniales</taxon>
        <taxon>Pucciniaceae</taxon>
        <taxon>Puccinia</taxon>
    </lineage>
</organism>
<dbReference type="EMBL" id="PGCJ01000041">
    <property type="protein sequence ID" value="PLW54774.1"/>
    <property type="molecule type" value="Genomic_DNA"/>
</dbReference>
<dbReference type="Proteomes" id="UP000235388">
    <property type="component" value="Unassembled WGS sequence"/>
</dbReference>
<dbReference type="AlphaFoldDB" id="A0A2N5T6X7"/>
<reference evidence="1 3" key="1">
    <citation type="submission" date="2017-11" db="EMBL/GenBank/DDBJ databases">
        <title>De novo assembly and phasing of dikaryotic genomes from two isolates of Puccinia coronata f. sp. avenae, the causal agent of oat crown rust.</title>
        <authorList>
            <person name="Miller M.E."/>
            <person name="Zhang Y."/>
            <person name="Omidvar V."/>
            <person name="Sperschneider J."/>
            <person name="Schwessinger B."/>
            <person name="Raley C."/>
            <person name="Palmer J.M."/>
            <person name="Garnica D."/>
            <person name="Upadhyaya N."/>
            <person name="Rathjen J."/>
            <person name="Taylor J.M."/>
            <person name="Park R.F."/>
            <person name="Dodds P.N."/>
            <person name="Hirsch C.D."/>
            <person name="Kianian S.F."/>
            <person name="Figueroa M."/>
        </authorList>
    </citation>
    <scope>NUCLEOTIDE SEQUENCE [LARGE SCALE GENOMIC DNA]</scope>
    <source>
        <strain evidence="1">12NC29</strain>
    </source>
</reference>
<gene>
    <name evidence="2" type="ORF">PCANC_03676</name>
    <name evidence="1" type="ORF">PCANC_05422</name>
</gene>
<evidence type="ECO:0000313" key="2">
    <source>
        <dbReference type="EMBL" id="PLW54774.1"/>
    </source>
</evidence>
<accession>A0A2N5T6X7</accession>
<evidence type="ECO:0000313" key="1">
    <source>
        <dbReference type="EMBL" id="PLW21206.1"/>
    </source>
</evidence>
<evidence type="ECO:0000313" key="3">
    <source>
        <dbReference type="Proteomes" id="UP000235388"/>
    </source>
</evidence>
<protein>
    <submittedName>
        <fullName evidence="1">Uncharacterized protein</fullName>
    </submittedName>
</protein>
<comment type="caution">
    <text evidence="1">The sequence shown here is derived from an EMBL/GenBank/DDBJ whole genome shotgun (WGS) entry which is preliminary data.</text>
</comment>
<dbReference type="EMBL" id="PGCJ01000786">
    <property type="protein sequence ID" value="PLW21206.1"/>
    <property type="molecule type" value="Genomic_DNA"/>
</dbReference>
<keyword evidence="3" id="KW-1185">Reference proteome</keyword>
<name>A0A2N5T6X7_9BASI</name>
<proteinExistence type="predicted"/>